<dbReference type="eggNOG" id="COG0791">
    <property type="taxonomic scope" value="Bacteria"/>
</dbReference>
<evidence type="ECO:0000256" key="2">
    <source>
        <dbReference type="ARBA" id="ARBA00022670"/>
    </source>
</evidence>
<gene>
    <name evidence="8" type="ordered locus">EUBELI_01076</name>
</gene>
<keyword evidence="6" id="KW-0732">Signal</keyword>
<keyword evidence="3" id="KW-0378">Hydrolase</keyword>
<dbReference type="Pfam" id="PF00877">
    <property type="entry name" value="NLPC_P60"/>
    <property type="match status" value="1"/>
</dbReference>
<evidence type="ECO:0000259" key="7">
    <source>
        <dbReference type="PROSITE" id="PS51935"/>
    </source>
</evidence>
<dbReference type="PANTHER" id="PTHR47053">
    <property type="entry name" value="MUREIN DD-ENDOPEPTIDASE MEPH-RELATED"/>
    <property type="match status" value="1"/>
</dbReference>
<accession>C4Z0G3</accession>
<dbReference type="InterPro" id="IPR000064">
    <property type="entry name" value="NLP_P60_dom"/>
</dbReference>
<dbReference type="PANTHER" id="PTHR47053:SF1">
    <property type="entry name" value="MUREIN DD-ENDOPEPTIDASE MEPH-RELATED"/>
    <property type="match status" value="1"/>
</dbReference>
<feature type="domain" description="NlpC/P60" evidence="7">
    <location>
        <begin position="234"/>
        <end position="349"/>
    </location>
</feature>
<dbReference type="GO" id="GO:0006508">
    <property type="term" value="P:proteolysis"/>
    <property type="evidence" value="ECO:0007669"/>
    <property type="project" value="UniProtKB-KW"/>
</dbReference>
<dbReference type="GO" id="GO:0008234">
    <property type="term" value="F:cysteine-type peptidase activity"/>
    <property type="evidence" value="ECO:0007669"/>
    <property type="project" value="UniProtKB-KW"/>
</dbReference>
<feature type="coiled-coil region" evidence="5">
    <location>
        <begin position="24"/>
        <end position="86"/>
    </location>
</feature>
<dbReference type="MEROPS" id="C40.007"/>
<feature type="signal peptide" evidence="6">
    <location>
        <begin position="1"/>
        <end position="25"/>
    </location>
</feature>
<dbReference type="InterPro" id="IPR051202">
    <property type="entry name" value="Peptidase_C40"/>
</dbReference>
<proteinExistence type="inferred from homology"/>
<dbReference type="STRING" id="515620.EUBELI_01076"/>
<name>C4Z0G3_LACE2</name>
<dbReference type="GeneID" id="41355803"/>
<feature type="chain" id="PRO_5002944553" description="NlpC/P60 domain-containing protein" evidence="6">
    <location>
        <begin position="26"/>
        <end position="349"/>
    </location>
</feature>
<keyword evidence="5" id="KW-0175">Coiled coil</keyword>
<dbReference type="Gene3D" id="6.10.250.3150">
    <property type="match status" value="1"/>
</dbReference>
<dbReference type="AlphaFoldDB" id="C4Z0G3"/>
<keyword evidence="4" id="KW-0788">Thiol protease</keyword>
<evidence type="ECO:0000256" key="1">
    <source>
        <dbReference type="ARBA" id="ARBA00007074"/>
    </source>
</evidence>
<dbReference type="SUPFAM" id="SSF54001">
    <property type="entry name" value="Cysteine proteinases"/>
    <property type="match status" value="1"/>
</dbReference>
<dbReference type="RefSeq" id="WP_012739311.1">
    <property type="nucleotide sequence ID" value="NC_012778.1"/>
</dbReference>
<dbReference type="HOGENOM" id="CLU_034085_0_2_9"/>
<sequence>MRRRIFKGFAAILLTSTITVSTVFAVYADDVDKLKQQKKQTEQELDDLQNQWAYLLQQMDDLELKMANKSDEIDAANVKLKEAEKVQAAQYDDMKLRIKYMYEDQSVSLAEVFLTSSDMSTMLNKAVYMQEVYNYDRNKLDEMANTAKEIQDLKTSLENDKKELDEAQAQLTEKQALLYSTIQETQAKADDVSSQLESAVKKAAEVAAKKEQERLAAAAVSIQQNIATPAKGDSSVANGVVSLAYSLLGVPYVSGGSSPSGFDCSGFTSYLFRQYGISISRSSSAQAYGGTAVNGLANAQPGDVICYPGHVGIYVGGGQMIHANVPGGSVRLVGVNSIGMSVIAIRRYW</sequence>
<protein>
    <recommendedName>
        <fullName evidence="7">NlpC/P60 domain-containing protein</fullName>
    </recommendedName>
</protein>
<keyword evidence="2" id="KW-0645">Protease</keyword>
<evidence type="ECO:0000256" key="6">
    <source>
        <dbReference type="SAM" id="SignalP"/>
    </source>
</evidence>
<dbReference type="eggNOG" id="COG3883">
    <property type="taxonomic scope" value="Bacteria"/>
</dbReference>
<dbReference type="Gene3D" id="3.90.1720.10">
    <property type="entry name" value="endopeptidase domain like (from Nostoc punctiforme)"/>
    <property type="match status" value="1"/>
</dbReference>
<evidence type="ECO:0000256" key="5">
    <source>
        <dbReference type="SAM" id="Coils"/>
    </source>
</evidence>
<organism evidence="8 9">
    <name type="scientific">Lachnospira eligens (strain ATCC 27750 / DSM 3376 / VPI C15-48 / C15-B4)</name>
    <name type="common">Eubacterium eligens</name>
    <dbReference type="NCBI Taxonomy" id="515620"/>
    <lineage>
        <taxon>Bacteria</taxon>
        <taxon>Bacillati</taxon>
        <taxon>Bacillota</taxon>
        <taxon>Clostridia</taxon>
        <taxon>Lachnospirales</taxon>
        <taxon>Lachnospiraceae</taxon>
        <taxon>Lachnospira</taxon>
    </lineage>
</organism>
<reference evidence="8 9" key="1">
    <citation type="journal article" date="2009" name="Proc. Natl. Acad. Sci. U.S.A.">
        <title>Characterizing a model human gut microbiota composed of members of its two dominant bacterial phyla.</title>
        <authorList>
            <person name="Mahowald M.A."/>
            <person name="Rey F.E."/>
            <person name="Seedorf H."/>
            <person name="Turnbaugh P.J."/>
            <person name="Fulton R.S."/>
            <person name="Wollam A."/>
            <person name="Shah N."/>
            <person name="Wang C."/>
            <person name="Magrini V."/>
            <person name="Wilson R.K."/>
            <person name="Cantarel B.L."/>
            <person name="Coutinho P.M."/>
            <person name="Henrissat B."/>
            <person name="Crock L.W."/>
            <person name="Russell A."/>
            <person name="Verberkmoes N.C."/>
            <person name="Hettich R.L."/>
            <person name="Gordon J.I."/>
        </authorList>
    </citation>
    <scope>NUCLEOTIDE SEQUENCE [LARGE SCALE GENOMIC DNA]</scope>
    <source>
        <strain evidence="9">ATCC 27750 / DSM 3376 / VPI C15-48 / C15-B4</strain>
    </source>
</reference>
<comment type="similarity">
    <text evidence="1">Belongs to the peptidase C40 family.</text>
</comment>
<dbReference type="KEGG" id="eel:EUBELI_01076"/>
<dbReference type="EMBL" id="CP001104">
    <property type="protein sequence ID" value="ACR72076.1"/>
    <property type="molecule type" value="Genomic_DNA"/>
</dbReference>
<dbReference type="InterPro" id="IPR038765">
    <property type="entry name" value="Papain-like_cys_pep_sf"/>
</dbReference>
<feature type="coiled-coil region" evidence="5">
    <location>
        <begin position="140"/>
        <end position="213"/>
    </location>
</feature>
<evidence type="ECO:0000256" key="3">
    <source>
        <dbReference type="ARBA" id="ARBA00022801"/>
    </source>
</evidence>
<keyword evidence="9" id="KW-1185">Reference proteome</keyword>
<evidence type="ECO:0000313" key="8">
    <source>
        <dbReference type="EMBL" id="ACR72076.1"/>
    </source>
</evidence>
<dbReference type="Proteomes" id="UP000001476">
    <property type="component" value="Chromosome"/>
</dbReference>
<evidence type="ECO:0000313" key="9">
    <source>
        <dbReference type="Proteomes" id="UP000001476"/>
    </source>
</evidence>
<evidence type="ECO:0000256" key="4">
    <source>
        <dbReference type="ARBA" id="ARBA00022807"/>
    </source>
</evidence>
<dbReference type="PROSITE" id="PS51935">
    <property type="entry name" value="NLPC_P60"/>
    <property type="match status" value="1"/>
</dbReference>